<dbReference type="Pfam" id="PF01494">
    <property type="entry name" value="FAD_binding_3"/>
    <property type="match status" value="1"/>
</dbReference>
<dbReference type="PANTHER" id="PTHR47178">
    <property type="entry name" value="MONOOXYGENASE, FAD-BINDING"/>
    <property type="match status" value="1"/>
</dbReference>
<keyword evidence="2" id="KW-0285">Flavoprotein</keyword>
<comment type="cofactor">
    <cofactor evidence="1">
        <name>FAD</name>
        <dbReference type="ChEBI" id="CHEBI:57692"/>
    </cofactor>
</comment>
<reference evidence="7" key="2">
    <citation type="submission" date="2021-01" db="EMBL/GenBank/DDBJ databases">
        <authorList>
            <person name="Schikora-Tamarit M.A."/>
        </authorList>
    </citation>
    <scope>NUCLEOTIDE SEQUENCE</scope>
    <source>
        <strain evidence="7">NCAIM Y.01608</strain>
    </source>
</reference>
<sequence length="400" mass="45385">MSWDQLPILISGAGIAGLLTAQALKQLGIPYIIFDRDESVSSRGQGWGITLHWALNDFLSLLPQDIQKKVYECQVLENFHLNDSGNFVYINAESAKSLVHIPPSKRLRVRREQIRKTLLEGIDVNWSCKTVEVRTTDTEVTVTCENGRSFTGKLLIGAEGSNSITRRFTNPDNYQLYDLPVRFLGSTVELTQEEYDQVSKHFDSLLFQGTIPSNNTFFWFSLLSSPAYNGSSFYQCQVNFSWNCADKAAEKFDTVEDKIAVIKKVSSGLNENLMFLREKMVAASDRFMEIRLSDWPYADFDDKQGRIILVGDACHAMVMYRGEAGNHAIADVKLFIDLLGKCRKEEISWQEMIHAYKDDVKARAGPAVLLSRQACLDAHNWEKLKDFEVNKSPLLALRKK</sequence>
<dbReference type="GO" id="GO:0071949">
    <property type="term" value="F:FAD binding"/>
    <property type="evidence" value="ECO:0007669"/>
    <property type="project" value="InterPro"/>
</dbReference>
<keyword evidence="5" id="KW-0503">Monooxygenase</keyword>
<organism evidence="7 8">
    <name type="scientific">Ogataea polymorpha</name>
    <dbReference type="NCBI Taxonomy" id="460523"/>
    <lineage>
        <taxon>Eukaryota</taxon>
        <taxon>Fungi</taxon>
        <taxon>Dikarya</taxon>
        <taxon>Ascomycota</taxon>
        <taxon>Saccharomycotina</taxon>
        <taxon>Pichiomycetes</taxon>
        <taxon>Pichiales</taxon>
        <taxon>Pichiaceae</taxon>
        <taxon>Ogataea</taxon>
    </lineage>
</organism>
<proteinExistence type="predicted"/>
<accession>A0A9P8PHV1</accession>
<evidence type="ECO:0000313" key="7">
    <source>
        <dbReference type="EMBL" id="KAH3672613.1"/>
    </source>
</evidence>
<dbReference type="PRINTS" id="PR00420">
    <property type="entry name" value="RNGMNOXGNASE"/>
</dbReference>
<dbReference type="EMBL" id="JAEUBD010000753">
    <property type="protein sequence ID" value="KAH3672613.1"/>
    <property type="molecule type" value="Genomic_DNA"/>
</dbReference>
<dbReference type="Gene3D" id="3.50.50.60">
    <property type="entry name" value="FAD/NAD(P)-binding domain"/>
    <property type="match status" value="1"/>
</dbReference>
<feature type="domain" description="FAD-binding" evidence="6">
    <location>
        <begin position="7"/>
        <end position="167"/>
    </location>
</feature>
<dbReference type="PANTHER" id="PTHR47178:SF1">
    <property type="entry name" value="FAD-BINDING DOMAIN-CONTAINING PROTEIN-RELATED"/>
    <property type="match status" value="1"/>
</dbReference>
<evidence type="ECO:0000256" key="2">
    <source>
        <dbReference type="ARBA" id="ARBA00022630"/>
    </source>
</evidence>
<reference evidence="7" key="1">
    <citation type="journal article" date="2021" name="Open Biol.">
        <title>Shared evolutionary footprints suggest mitochondrial oxidative damage underlies multiple complex I losses in fungi.</title>
        <authorList>
            <person name="Schikora-Tamarit M.A."/>
            <person name="Marcet-Houben M."/>
            <person name="Nosek J."/>
            <person name="Gabaldon T."/>
        </authorList>
    </citation>
    <scope>NUCLEOTIDE SEQUENCE</scope>
    <source>
        <strain evidence="7">NCAIM Y.01608</strain>
    </source>
</reference>
<evidence type="ECO:0000259" key="6">
    <source>
        <dbReference type="Pfam" id="PF01494"/>
    </source>
</evidence>
<evidence type="ECO:0000256" key="4">
    <source>
        <dbReference type="ARBA" id="ARBA00023002"/>
    </source>
</evidence>
<dbReference type="SUPFAM" id="SSF51905">
    <property type="entry name" value="FAD/NAD(P)-binding domain"/>
    <property type="match status" value="1"/>
</dbReference>
<keyword evidence="4" id="KW-0560">Oxidoreductase</keyword>
<dbReference type="AlphaFoldDB" id="A0A9P8PHV1"/>
<keyword evidence="3" id="KW-0274">FAD</keyword>
<comment type="caution">
    <text evidence="7">The sequence shown here is derived from an EMBL/GenBank/DDBJ whole genome shotgun (WGS) entry which is preliminary data.</text>
</comment>
<dbReference type="InterPro" id="IPR036188">
    <property type="entry name" value="FAD/NAD-bd_sf"/>
</dbReference>
<dbReference type="Proteomes" id="UP000788993">
    <property type="component" value="Unassembled WGS sequence"/>
</dbReference>
<evidence type="ECO:0000256" key="5">
    <source>
        <dbReference type="ARBA" id="ARBA00023033"/>
    </source>
</evidence>
<evidence type="ECO:0000256" key="1">
    <source>
        <dbReference type="ARBA" id="ARBA00001974"/>
    </source>
</evidence>
<evidence type="ECO:0000313" key="8">
    <source>
        <dbReference type="Proteomes" id="UP000788993"/>
    </source>
</evidence>
<protein>
    <recommendedName>
        <fullName evidence="6">FAD-binding domain-containing protein</fullName>
    </recommendedName>
</protein>
<name>A0A9P8PHV1_9ASCO</name>
<evidence type="ECO:0000256" key="3">
    <source>
        <dbReference type="ARBA" id="ARBA00022827"/>
    </source>
</evidence>
<dbReference type="InterPro" id="IPR002938">
    <property type="entry name" value="FAD-bd"/>
</dbReference>
<keyword evidence="8" id="KW-1185">Reference proteome</keyword>
<dbReference type="GO" id="GO:0004497">
    <property type="term" value="F:monooxygenase activity"/>
    <property type="evidence" value="ECO:0007669"/>
    <property type="project" value="UniProtKB-KW"/>
</dbReference>
<gene>
    <name evidence="7" type="ORF">OGATHE_002258</name>
</gene>